<protein>
    <submittedName>
        <fullName evidence="1">Uncharacterized protein</fullName>
    </submittedName>
</protein>
<proteinExistence type="predicted"/>
<evidence type="ECO:0000313" key="1">
    <source>
        <dbReference type="EMBL" id="DAF96621.1"/>
    </source>
</evidence>
<organism evidence="1">
    <name type="scientific">Siphoviridae sp. ctfrT39</name>
    <dbReference type="NCBI Taxonomy" id="2825598"/>
    <lineage>
        <taxon>Viruses</taxon>
        <taxon>Duplodnaviria</taxon>
        <taxon>Heunggongvirae</taxon>
        <taxon>Uroviricota</taxon>
        <taxon>Caudoviricetes</taxon>
    </lineage>
</organism>
<dbReference type="EMBL" id="BK016120">
    <property type="protein sequence ID" value="DAF96621.1"/>
    <property type="molecule type" value="Genomic_DNA"/>
</dbReference>
<name>A0A8S5UQ73_9CAUD</name>
<sequence>MHIFKLKEGSKSFEWVKDVIDKERKQNAEYCDRIRKAIPFQLTRVIASYVNSTFSRKLEIYEFVVTPEEYETLDKEVWNRTYSDDNQFWVAPNLNNEEGRAIKKVMSSYPPVTTYDDILKKLGLRALVACRPFRPPNLTTHEGKYYFVLTDDLVIKDNDNNDDLELITEEDAKRLTGFKDERVDYSK</sequence>
<reference evidence="1" key="1">
    <citation type="journal article" date="2021" name="Proc. Natl. Acad. Sci. U.S.A.">
        <title>A Catalog of Tens of Thousands of Viruses from Human Metagenomes Reveals Hidden Associations with Chronic Diseases.</title>
        <authorList>
            <person name="Tisza M.J."/>
            <person name="Buck C.B."/>
        </authorList>
    </citation>
    <scope>NUCLEOTIDE SEQUENCE</scope>
    <source>
        <strain evidence="1">CtfrT39</strain>
    </source>
</reference>
<accession>A0A8S5UQ73</accession>